<reference evidence="2" key="1">
    <citation type="journal article" date="2019" name="Int. J. Syst. Evol. Microbiol.">
        <title>The Global Catalogue of Microorganisms (GCM) 10K type strain sequencing project: providing services to taxonomists for standard genome sequencing and annotation.</title>
        <authorList>
            <consortium name="The Broad Institute Genomics Platform"/>
            <consortium name="The Broad Institute Genome Sequencing Center for Infectious Disease"/>
            <person name="Wu L."/>
            <person name="Ma J."/>
        </authorList>
    </citation>
    <scope>NUCLEOTIDE SEQUENCE [LARGE SCALE GENOMIC DNA]</scope>
    <source>
        <strain evidence="2">XZYJ18</strain>
    </source>
</reference>
<evidence type="ECO:0000313" key="1">
    <source>
        <dbReference type="EMBL" id="MFC5136962.1"/>
    </source>
</evidence>
<keyword evidence="2" id="KW-1185">Reference proteome</keyword>
<dbReference type="EMBL" id="JBHSKG010000001">
    <property type="protein sequence ID" value="MFC5136962.1"/>
    <property type="molecule type" value="Genomic_DNA"/>
</dbReference>
<sequence>MDDIVEEARVDWIDMGHAIGIVSLAEGGEDDLALLRRAGTLVARLVREGRLVPGDIGTRPGEFLSWPSSPDESARHLEYVDAVVSGTKPYEPWQPCMFAAVDGPTPS</sequence>
<dbReference type="Proteomes" id="UP001596175">
    <property type="component" value="Unassembled WGS sequence"/>
</dbReference>
<accession>A0ABV9Z702</accession>
<gene>
    <name evidence="1" type="ORF">ACFPK1_01845</name>
</gene>
<organism evidence="1 2">
    <name type="scientific">Actinomycetospora rhizophila</name>
    <dbReference type="NCBI Taxonomy" id="1416876"/>
    <lineage>
        <taxon>Bacteria</taxon>
        <taxon>Bacillati</taxon>
        <taxon>Actinomycetota</taxon>
        <taxon>Actinomycetes</taxon>
        <taxon>Pseudonocardiales</taxon>
        <taxon>Pseudonocardiaceae</taxon>
        <taxon>Actinomycetospora</taxon>
    </lineage>
</organism>
<name>A0ABV9Z702_9PSEU</name>
<proteinExistence type="predicted"/>
<protein>
    <submittedName>
        <fullName evidence="1">Uncharacterized protein</fullName>
    </submittedName>
</protein>
<evidence type="ECO:0000313" key="2">
    <source>
        <dbReference type="Proteomes" id="UP001596175"/>
    </source>
</evidence>
<dbReference type="RefSeq" id="WP_378019185.1">
    <property type="nucleotide sequence ID" value="NZ_JBHSKG010000001.1"/>
</dbReference>
<comment type="caution">
    <text evidence="1">The sequence shown here is derived from an EMBL/GenBank/DDBJ whole genome shotgun (WGS) entry which is preliminary data.</text>
</comment>